<organism evidence="1 2">
    <name type="scientific">Tetraparma gracilis</name>
    <dbReference type="NCBI Taxonomy" id="2962635"/>
    <lineage>
        <taxon>Eukaryota</taxon>
        <taxon>Sar</taxon>
        <taxon>Stramenopiles</taxon>
        <taxon>Ochrophyta</taxon>
        <taxon>Bolidophyceae</taxon>
        <taxon>Parmales</taxon>
        <taxon>Triparmaceae</taxon>
        <taxon>Tetraparma</taxon>
    </lineage>
</organism>
<reference evidence="1 2" key="1">
    <citation type="journal article" date="2023" name="Commun. Biol.">
        <title>Genome analysis of Parmales, the sister group of diatoms, reveals the evolutionary specialization of diatoms from phago-mixotrophs to photoautotrophs.</title>
        <authorList>
            <person name="Ban H."/>
            <person name="Sato S."/>
            <person name="Yoshikawa S."/>
            <person name="Yamada K."/>
            <person name="Nakamura Y."/>
            <person name="Ichinomiya M."/>
            <person name="Sato N."/>
            <person name="Blanc-Mathieu R."/>
            <person name="Endo H."/>
            <person name="Kuwata A."/>
            <person name="Ogata H."/>
        </authorList>
    </citation>
    <scope>NUCLEOTIDE SEQUENCE [LARGE SCALE GENOMIC DNA]</scope>
</reference>
<keyword evidence="2" id="KW-1185">Reference proteome</keyword>
<accession>A0ABQ6MU01</accession>
<sequence>MPIEEWILKTTNLVHVSQNGGDMWMFMRRKASDLGAKANYNAGFTLLLPDQTKNKYSTKTKFKGNHAQSKKRYIKELLDWLNDSVDKRFGEPIVAVSKAKGKKMTSVKEPSAERINRYKEEFQRQGLAI</sequence>
<comment type="caution">
    <text evidence="1">The sequence shown here is derived from an EMBL/GenBank/DDBJ whole genome shotgun (WGS) entry which is preliminary data.</text>
</comment>
<name>A0ABQ6MU01_9STRA</name>
<evidence type="ECO:0000313" key="2">
    <source>
        <dbReference type="Proteomes" id="UP001165060"/>
    </source>
</evidence>
<dbReference type="Proteomes" id="UP001165060">
    <property type="component" value="Unassembled WGS sequence"/>
</dbReference>
<dbReference type="EMBL" id="BRYB01000580">
    <property type="protein sequence ID" value="GMI33293.1"/>
    <property type="molecule type" value="Genomic_DNA"/>
</dbReference>
<protein>
    <submittedName>
        <fullName evidence="1">Uncharacterized protein</fullName>
    </submittedName>
</protein>
<proteinExistence type="predicted"/>
<gene>
    <name evidence="1" type="ORF">TeGR_g12183</name>
</gene>
<evidence type="ECO:0000313" key="1">
    <source>
        <dbReference type="EMBL" id="GMI33293.1"/>
    </source>
</evidence>